<comment type="similarity">
    <text evidence="2">Belongs to the aminoglycoside phosphotransferase family.</text>
</comment>
<dbReference type="Pfam" id="PF18085">
    <property type="entry name" value="Mak_N_cap"/>
    <property type="match status" value="1"/>
</dbReference>
<dbReference type="EC" id="2.7.1.175" evidence="4"/>
<keyword evidence="12" id="KW-0119">Carbohydrate metabolism</keyword>
<evidence type="ECO:0000256" key="2">
    <source>
        <dbReference type="ARBA" id="ARBA00006219"/>
    </source>
</evidence>
<evidence type="ECO:0000256" key="10">
    <source>
        <dbReference type="ARBA" id="ARBA00022840"/>
    </source>
</evidence>
<keyword evidence="7 16" id="KW-0808">Transferase</keyword>
<evidence type="ECO:0000256" key="12">
    <source>
        <dbReference type="ARBA" id="ARBA00023277"/>
    </source>
</evidence>
<evidence type="ECO:0000256" key="11">
    <source>
        <dbReference type="ARBA" id="ARBA00023056"/>
    </source>
</evidence>
<dbReference type="OrthoDB" id="3787729at2"/>
<dbReference type="SUPFAM" id="SSF56112">
    <property type="entry name" value="Protein kinase-like (PK-like)"/>
    <property type="match status" value="1"/>
</dbReference>
<dbReference type="EMBL" id="CP034170">
    <property type="protein sequence ID" value="AZI57849.1"/>
    <property type="molecule type" value="Genomic_DNA"/>
</dbReference>
<evidence type="ECO:0000256" key="7">
    <source>
        <dbReference type="ARBA" id="ARBA00022679"/>
    </source>
</evidence>
<proteinExistence type="inferred from homology"/>
<dbReference type="GO" id="GO:0005524">
    <property type="term" value="F:ATP binding"/>
    <property type="evidence" value="ECO:0007669"/>
    <property type="project" value="UniProtKB-KW"/>
</dbReference>
<evidence type="ECO:0000256" key="4">
    <source>
        <dbReference type="ARBA" id="ARBA00011962"/>
    </source>
</evidence>
<keyword evidence="10" id="KW-0067">ATP-binding</keyword>
<evidence type="ECO:0000256" key="8">
    <source>
        <dbReference type="ARBA" id="ARBA00022741"/>
    </source>
</evidence>
<dbReference type="InterPro" id="IPR040999">
    <property type="entry name" value="Mak_N_cap"/>
</dbReference>
<reference evidence="16 17" key="1">
    <citation type="submission" date="2018-11" db="EMBL/GenBank/DDBJ databases">
        <authorList>
            <person name="Da X."/>
        </authorList>
    </citation>
    <scope>NUCLEOTIDE SEQUENCE [LARGE SCALE GENOMIC DNA]</scope>
    <source>
        <strain evidence="16 17">S14-144</strain>
    </source>
</reference>
<dbReference type="InterPro" id="IPR011009">
    <property type="entry name" value="Kinase-like_dom_sf"/>
</dbReference>
<keyword evidence="11" id="KW-0320">Glycogen biosynthesis</keyword>
<dbReference type="GO" id="GO:0016301">
    <property type="term" value="F:kinase activity"/>
    <property type="evidence" value="ECO:0007669"/>
    <property type="project" value="UniProtKB-KW"/>
</dbReference>
<dbReference type="AlphaFoldDB" id="A0A3G8ZKK7"/>
<evidence type="ECO:0000256" key="9">
    <source>
        <dbReference type="ARBA" id="ARBA00022777"/>
    </source>
</evidence>
<gene>
    <name evidence="16" type="ORF">EH165_06485</name>
</gene>
<evidence type="ECO:0000256" key="1">
    <source>
        <dbReference type="ARBA" id="ARBA00004964"/>
    </source>
</evidence>
<dbReference type="Proteomes" id="UP000268084">
    <property type="component" value="Chromosome"/>
</dbReference>
<evidence type="ECO:0000313" key="16">
    <source>
        <dbReference type="EMBL" id="AZI57849.1"/>
    </source>
</evidence>
<dbReference type="Gene3D" id="3.90.1200.10">
    <property type="match status" value="1"/>
</dbReference>
<feature type="domain" description="Maltokinase N-terminal cap" evidence="15">
    <location>
        <begin position="22"/>
        <end position="112"/>
    </location>
</feature>
<evidence type="ECO:0000256" key="5">
    <source>
        <dbReference type="ARBA" id="ARBA00013882"/>
    </source>
</evidence>
<evidence type="ECO:0000256" key="3">
    <source>
        <dbReference type="ARBA" id="ARBA00011245"/>
    </source>
</evidence>
<reference evidence="16 17" key="2">
    <citation type="submission" date="2018-12" db="EMBL/GenBank/DDBJ databases">
        <title>Nakamurella antarcticus sp. nov., isolated from Antarctica South Shetland Islands soil.</title>
        <authorList>
            <person name="Peng F."/>
        </authorList>
    </citation>
    <scope>NUCLEOTIDE SEQUENCE [LARGE SCALE GENOMIC DNA]</scope>
    <source>
        <strain evidence="16 17">S14-144</strain>
    </source>
</reference>
<keyword evidence="17" id="KW-1185">Reference proteome</keyword>
<sequence>MTETTSRLPLDDPALLDLISSWLPHQRWFAGKGGQLGPISIEARAALDTPEWDAGDAADMMRVEHLILRVYTNVGEQMYQLFLGWRHTVSDRLQHSVIGSIGNETVYDALHDAAVSSQLLSRIHASRTWGPITLAAEVDSEFDATAPGLVISGEQSNTSIIFGDTSILKVFRRIEPGQNPDVEIHRALKVAGSKHVAAPQGVLEADVAGVPTTLGFMASFFANSADGWAMACASVRDLLAEGDLRADEVGGDFAAEAHRLGEAVAHVHTDLAAAFGTDHVDASQWQTTLDAMISEARAVAAYVSSVAEHLDGIIATFEAARHVGSAATRQRIHGDLHLGQTLRTLTGWVIIDFEGEPAKPMVERRAKHLLAKDLAGMLRSLDYAAHHLLPGGASDAQQTYRAGEWATRNRHAFLAGYEAVAGEEQLASLHEKALIRAYELDKAVYEVAYEHGNRPSWEPIPLHAIATLIKAGGNA</sequence>
<keyword evidence="8" id="KW-0547">Nucleotide-binding</keyword>
<evidence type="ECO:0000259" key="15">
    <source>
        <dbReference type="Pfam" id="PF18085"/>
    </source>
</evidence>
<name>A0A3G8ZKK7_9ACTN</name>
<dbReference type="RefSeq" id="WP_124798635.1">
    <property type="nucleotide sequence ID" value="NZ_CP034170.1"/>
</dbReference>
<comment type="pathway">
    <text evidence="1">Glycan biosynthesis; glycogen biosynthesis.</text>
</comment>
<evidence type="ECO:0000256" key="14">
    <source>
        <dbReference type="ARBA" id="ARBA00049067"/>
    </source>
</evidence>
<dbReference type="UniPathway" id="UPA00164"/>
<evidence type="ECO:0000313" key="17">
    <source>
        <dbReference type="Proteomes" id="UP000268084"/>
    </source>
</evidence>
<accession>A0A3G8ZKK7</accession>
<evidence type="ECO:0000256" key="6">
    <source>
        <dbReference type="ARBA" id="ARBA00022600"/>
    </source>
</evidence>
<comment type="catalytic activity">
    <reaction evidence="14">
        <text>D-maltose + ATP = alpha-maltose 1-phosphate + ADP + H(+)</text>
        <dbReference type="Rhea" id="RHEA:31915"/>
        <dbReference type="ChEBI" id="CHEBI:15378"/>
        <dbReference type="ChEBI" id="CHEBI:17306"/>
        <dbReference type="ChEBI" id="CHEBI:30616"/>
        <dbReference type="ChEBI" id="CHEBI:63576"/>
        <dbReference type="ChEBI" id="CHEBI:456216"/>
        <dbReference type="EC" id="2.7.1.175"/>
    </reaction>
</comment>
<organism evidence="16 17">
    <name type="scientific">Nakamurella antarctica</name>
    <dbReference type="NCBI Taxonomy" id="1902245"/>
    <lineage>
        <taxon>Bacteria</taxon>
        <taxon>Bacillati</taxon>
        <taxon>Actinomycetota</taxon>
        <taxon>Actinomycetes</taxon>
        <taxon>Nakamurellales</taxon>
        <taxon>Nakamurellaceae</taxon>
        <taxon>Nakamurella</taxon>
    </lineage>
</organism>
<evidence type="ECO:0000256" key="13">
    <source>
        <dbReference type="ARBA" id="ARBA00031251"/>
    </source>
</evidence>
<dbReference type="KEGG" id="nak:EH165_06485"/>
<comment type="subunit">
    <text evidence="3">Monomer.</text>
</comment>
<protein>
    <recommendedName>
        <fullName evidence="5">Maltokinase</fullName>
        <ecNumber evidence="4">2.7.1.175</ecNumber>
    </recommendedName>
    <alternativeName>
        <fullName evidence="13">Maltose-1-phosphate synthase</fullName>
    </alternativeName>
</protein>
<dbReference type="GO" id="GO:0005978">
    <property type="term" value="P:glycogen biosynthetic process"/>
    <property type="evidence" value="ECO:0007669"/>
    <property type="project" value="UniProtKB-UniPathway"/>
</dbReference>
<keyword evidence="6" id="KW-0321">Glycogen metabolism</keyword>
<keyword evidence="9" id="KW-0418">Kinase</keyword>